<reference evidence="2" key="1">
    <citation type="submission" date="2013-08" db="EMBL/GenBank/DDBJ databases">
        <authorList>
            <person name="Mendez C."/>
            <person name="Richter M."/>
            <person name="Ferrer M."/>
            <person name="Sanchez J."/>
        </authorList>
    </citation>
    <scope>NUCLEOTIDE SEQUENCE</scope>
</reference>
<gene>
    <name evidence="2" type="ORF">B1B_14267</name>
</gene>
<evidence type="ECO:0000259" key="1">
    <source>
        <dbReference type="Pfam" id="PF12419"/>
    </source>
</evidence>
<sequence length="354" mass="39572">MDGNEAENATFSFQEWHVQGLSMKVNDVFPILLRMDEGAENGSFVMGTDLKFWKSASAMAFNLLTQQKFLPAVTEEGTTIRSKWIPLMETQEDQDVLYDFSKNMPGACLAFNHGEIDPETMVRTFFSTVIDGMCRKYAGNGGIPAGMSSGGDALKWVKSLTSENSLVTYSKSLAMQKITSWARRIQNTLEFPLRTCFDLVPPEENGETWFLRFLLQSKKDPSLMMPYSGIWDRKDKEALSTITKFTEFPEEFLLQSLGVVQSIFPPVRKSLQIARPSGVNLTSDEVFDLLKNYSIIMKESGFGILFPDWWGKAGKKLGLKVKAKPAEGKGSGKLGMLALLDYELEIVLDGEPVS</sequence>
<protein>
    <submittedName>
        <fullName evidence="2">SNF2-related protein</fullName>
    </submittedName>
</protein>
<dbReference type="EMBL" id="AUZY01009440">
    <property type="protein sequence ID" value="EQD41987.1"/>
    <property type="molecule type" value="Genomic_DNA"/>
</dbReference>
<dbReference type="AlphaFoldDB" id="T0ZCQ7"/>
<feature type="domain" description="DUF3670" evidence="1">
    <location>
        <begin position="275"/>
        <end position="354"/>
    </location>
</feature>
<organism evidence="2">
    <name type="scientific">mine drainage metagenome</name>
    <dbReference type="NCBI Taxonomy" id="410659"/>
    <lineage>
        <taxon>unclassified sequences</taxon>
        <taxon>metagenomes</taxon>
        <taxon>ecological metagenomes</taxon>
    </lineage>
</organism>
<proteinExistence type="predicted"/>
<feature type="non-terminal residue" evidence="2">
    <location>
        <position position="354"/>
    </location>
</feature>
<dbReference type="InterPro" id="IPR022138">
    <property type="entry name" value="DUF3670"/>
</dbReference>
<reference evidence="2" key="2">
    <citation type="journal article" date="2014" name="ISME J.">
        <title>Microbial stratification in low pH oxic and suboxic macroscopic growths along an acid mine drainage.</title>
        <authorList>
            <person name="Mendez-Garcia C."/>
            <person name="Mesa V."/>
            <person name="Sprenger R.R."/>
            <person name="Richter M."/>
            <person name="Diez M.S."/>
            <person name="Solano J."/>
            <person name="Bargiela R."/>
            <person name="Golyshina O.V."/>
            <person name="Manteca A."/>
            <person name="Ramos J.L."/>
            <person name="Gallego J.R."/>
            <person name="Llorente I."/>
            <person name="Martins Dos Santos V.A."/>
            <person name="Jensen O.N."/>
            <person name="Pelaez A.I."/>
            <person name="Sanchez J."/>
            <person name="Ferrer M."/>
        </authorList>
    </citation>
    <scope>NUCLEOTIDE SEQUENCE</scope>
</reference>
<evidence type="ECO:0000313" key="2">
    <source>
        <dbReference type="EMBL" id="EQD41987.1"/>
    </source>
</evidence>
<dbReference type="Pfam" id="PF12419">
    <property type="entry name" value="DUF3670"/>
    <property type="match status" value="1"/>
</dbReference>
<accession>T0ZCQ7</accession>
<comment type="caution">
    <text evidence="2">The sequence shown here is derived from an EMBL/GenBank/DDBJ whole genome shotgun (WGS) entry which is preliminary data.</text>
</comment>
<name>T0ZCQ7_9ZZZZ</name>